<protein>
    <submittedName>
        <fullName evidence="4">Uncharacterized protein LOC104233960</fullName>
    </submittedName>
</protein>
<dbReference type="Pfam" id="PF13976">
    <property type="entry name" value="gag_pre-integrs"/>
    <property type="match status" value="1"/>
</dbReference>
<gene>
    <name evidence="4" type="primary">LOC104233960</name>
</gene>
<reference evidence="3" key="1">
    <citation type="journal article" date="2013" name="Genome Biol.">
        <title>Reference genomes and transcriptomes of Nicotiana sylvestris and Nicotiana tomentosiformis.</title>
        <authorList>
            <person name="Sierro N."/>
            <person name="Battey J.N."/>
            <person name="Ouadi S."/>
            <person name="Bovet L."/>
            <person name="Goepfert S."/>
            <person name="Bakaher N."/>
            <person name="Peitsch M.C."/>
            <person name="Ivanov N.V."/>
        </authorList>
    </citation>
    <scope>NUCLEOTIDE SEQUENCE [LARGE SCALE GENOMIC DNA]</scope>
</reference>
<dbReference type="STRING" id="4096.A0A1U7X7S2"/>
<dbReference type="Pfam" id="PF22936">
    <property type="entry name" value="Pol_BBD"/>
    <property type="match status" value="1"/>
</dbReference>
<dbReference type="AlphaFoldDB" id="A0A1U7X7S2"/>
<dbReference type="InterPro" id="IPR025724">
    <property type="entry name" value="GAG-pre-integrase_dom"/>
</dbReference>
<accession>A0A1U7X7S2</accession>
<name>A0A1U7X7S2_NICSY</name>
<sequence>MVSLPDYIKFFQYKAHKQTSSGLASVVPTNSSMTGVSQSSPSESWVIDSGASDHISGNKSLFTSISYSQSLPTVTMVNGSQAMTTAIGQASPLPSLPLDSVLYVPGSPFNLIAISRLAKSLKSTVLFLDDLVFIQERSTRRIIGTGRESDELYYLILAKSHGLASCFPPITSPVTDSPDLLHKWLGHSSLSKLQKMVLGLSHLSTLECESCQLGKHTRSHFPRRLDNRAESPFTLVH</sequence>
<keyword evidence="3" id="KW-1185">Reference proteome</keyword>
<feature type="domain" description="GAG-pre-integrase" evidence="1">
    <location>
        <begin position="152"/>
        <end position="216"/>
    </location>
</feature>
<evidence type="ECO:0000259" key="2">
    <source>
        <dbReference type="Pfam" id="PF22936"/>
    </source>
</evidence>
<evidence type="ECO:0000313" key="3">
    <source>
        <dbReference type="Proteomes" id="UP000189701"/>
    </source>
</evidence>
<reference evidence="4" key="2">
    <citation type="submission" date="2025-08" db="UniProtKB">
        <authorList>
            <consortium name="RefSeq"/>
        </authorList>
    </citation>
    <scope>IDENTIFICATION</scope>
    <source>
        <tissue evidence="4">Leaf</tissue>
    </source>
</reference>
<evidence type="ECO:0000313" key="4">
    <source>
        <dbReference type="RefSeq" id="XP_009785731.1"/>
    </source>
</evidence>
<dbReference type="InterPro" id="IPR054722">
    <property type="entry name" value="PolX-like_BBD"/>
</dbReference>
<dbReference type="OrthoDB" id="1436132at2759"/>
<dbReference type="RefSeq" id="XP_009785731.1">
    <property type="nucleotide sequence ID" value="XM_009787429.1"/>
</dbReference>
<organism evidence="3 4">
    <name type="scientific">Nicotiana sylvestris</name>
    <name type="common">Wood tobacco</name>
    <name type="synonym">South American tobacco</name>
    <dbReference type="NCBI Taxonomy" id="4096"/>
    <lineage>
        <taxon>Eukaryota</taxon>
        <taxon>Viridiplantae</taxon>
        <taxon>Streptophyta</taxon>
        <taxon>Embryophyta</taxon>
        <taxon>Tracheophyta</taxon>
        <taxon>Spermatophyta</taxon>
        <taxon>Magnoliopsida</taxon>
        <taxon>eudicotyledons</taxon>
        <taxon>Gunneridae</taxon>
        <taxon>Pentapetalae</taxon>
        <taxon>asterids</taxon>
        <taxon>lamiids</taxon>
        <taxon>Solanales</taxon>
        <taxon>Solanaceae</taxon>
        <taxon>Nicotianoideae</taxon>
        <taxon>Nicotianeae</taxon>
        <taxon>Nicotiana</taxon>
    </lineage>
</organism>
<evidence type="ECO:0000259" key="1">
    <source>
        <dbReference type="Pfam" id="PF13976"/>
    </source>
</evidence>
<dbReference type="eggNOG" id="KOG0017">
    <property type="taxonomic scope" value="Eukaryota"/>
</dbReference>
<dbReference type="Proteomes" id="UP000189701">
    <property type="component" value="Unplaced"/>
</dbReference>
<proteinExistence type="predicted"/>
<feature type="domain" description="Retrovirus-related Pol polyprotein from transposon TNT 1-94-like beta-barrel" evidence="2">
    <location>
        <begin position="45"/>
        <end position="119"/>
    </location>
</feature>